<gene>
    <name evidence="1" type="ORF">SRO942_LOCUS50129</name>
</gene>
<evidence type="ECO:0000313" key="1">
    <source>
        <dbReference type="EMBL" id="CAF4640601.1"/>
    </source>
</evidence>
<dbReference type="EMBL" id="CAJOBC010139550">
    <property type="protein sequence ID" value="CAF4640601.1"/>
    <property type="molecule type" value="Genomic_DNA"/>
</dbReference>
<accession>A0A8S2ZQP6</accession>
<feature type="non-terminal residue" evidence="1">
    <location>
        <position position="1"/>
    </location>
</feature>
<comment type="caution">
    <text evidence="1">The sequence shown here is derived from an EMBL/GenBank/DDBJ whole genome shotgun (WGS) entry which is preliminary data.</text>
</comment>
<dbReference type="AlphaFoldDB" id="A0A8S2ZQP6"/>
<protein>
    <submittedName>
        <fullName evidence="1">Uncharacterized protein</fullName>
    </submittedName>
</protein>
<dbReference type="Proteomes" id="UP000681722">
    <property type="component" value="Unassembled WGS sequence"/>
</dbReference>
<evidence type="ECO:0000313" key="2">
    <source>
        <dbReference type="Proteomes" id="UP000681722"/>
    </source>
</evidence>
<proteinExistence type="predicted"/>
<name>A0A8S2ZQP6_9BILA</name>
<organism evidence="1 2">
    <name type="scientific">Didymodactylos carnosus</name>
    <dbReference type="NCBI Taxonomy" id="1234261"/>
    <lineage>
        <taxon>Eukaryota</taxon>
        <taxon>Metazoa</taxon>
        <taxon>Spiralia</taxon>
        <taxon>Gnathifera</taxon>
        <taxon>Rotifera</taxon>
        <taxon>Eurotatoria</taxon>
        <taxon>Bdelloidea</taxon>
        <taxon>Philodinida</taxon>
        <taxon>Philodinidae</taxon>
        <taxon>Didymodactylos</taxon>
    </lineage>
</organism>
<reference evidence="1" key="1">
    <citation type="submission" date="2021-02" db="EMBL/GenBank/DDBJ databases">
        <authorList>
            <person name="Nowell W R."/>
        </authorList>
    </citation>
    <scope>NUCLEOTIDE SEQUENCE</scope>
</reference>
<sequence>DADIDIEVSCDRVPSNALFDVRYCATGRIRLLTPTRASANNPLYSCISLTVKR</sequence>